<feature type="binding site" evidence="5">
    <location>
        <position position="55"/>
    </location>
    <ligand>
        <name>ATP</name>
        <dbReference type="ChEBI" id="CHEBI:30616"/>
    </ligand>
</feature>
<feature type="compositionally biased region" description="Gly residues" evidence="6">
    <location>
        <begin position="349"/>
        <end position="384"/>
    </location>
</feature>
<comment type="caution">
    <text evidence="8">The sequence shown here is derived from an EMBL/GenBank/DDBJ whole genome shotgun (WGS) entry which is preliminary data.</text>
</comment>
<dbReference type="InterPro" id="IPR017441">
    <property type="entry name" value="Protein_kinase_ATP_BS"/>
</dbReference>
<feature type="region of interest" description="Disordered" evidence="6">
    <location>
        <begin position="1"/>
        <end position="24"/>
    </location>
</feature>
<evidence type="ECO:0000256" key="2">
    <source>
        <dbReference type="ARBA" id="ARBA00022741"/>
    </source>
</evidence>
<sequence>MSDTSPLTPKRFDPLRRDDPRKIGPYTLDGRIGSGGMGAVYAGHQPGVPGHAAVKTVREELAGNAEFRARFTRETELAKRASGMCIPRFFDGDTEAELPWLATEYIPGPTLRTYTGNRGPLTGDHLLGLGVGLADALARVHAQGVVHRDLKPGNIILGPDAPKLVDFGIARAVDQTALTRTGGAVGTAGWMSPEACAGHEVTGRSDVFSWGALLAFAATGREPFGTGAVDALAYRVMQGEPDIEGVPEPLLPLVRAALAKAPEERPDAVGLVSSLVELWSGSTPAAPVAGVQAMLGEVWTGMKTPVPAPARNPKRLGRGVTAAVAVVAVLALAGAAAVAAPTALEALSGDGGNGGQADGGGGSTGEDAGGGEDGGSSAGDGGSTGDTDGGDGGENGDTPSGPPPEAVDQATDNGVSTTAEVGAADGSMGVFSTPTVAALYANVYNVVSGPDGVQITVNGQSMGVRQQVPSFDQSNFYVVADGERIDPSQPFTYTPQVDYPMEQEPNENTLVFPGAPETGLLVYQTPEISGAQPGPVGLCYSTAQGAYFTTDYAQCT</sequence>
<dbReference type="PANTHER" id="PTHR43289:SF34">
    <property type="entry name" value="SERINE_THREONINE-PROTEIN KINASE YBDM-RELATED"/>
    <property type="match status" value="1"/>
</dbReference>
<feature type="compositionally biased region" description="Basic and acidic residues" evidence="6">
    <location>
        <begin position="10"/>
        <end position="22"/>
    </location>
</feature>
<reference evidence="8" key="1">
    <citation type="submission" date="2023-01" db="EMBL/GenBank/DDBJ databases">
        <title>Draft genome sequence of Nocardiopsis sp. LSu2-4 isolated from halophytes.</title>
        <authorList>
            <person name="Duangmal K."/>
            <person name="Chantavorakit T."/>
        </authorList>
    </citation>
    <scope>NUCLEOTIDE SEQUENCE</scope>
    <source>
        <strain evidence="8">LSu2-4</strain>
    </source>
</reference>
<dbReference type="PROSITE" id="PS00107">
    <property type="entry name" value="PROTEIN_KINASE_ATP"/>
    <property type="match status" value="1"/>
</dbReference>
<keyword evidence="1" id="KW-0808">Transferase</keyword>
<gene>
    <name evidence="8" type="ORF">O4U47_03395</name>
</gene>
<evidence type="ECO:0000256" key="4">
    <source>
        <dbReference type="ARBA" id="ARBA00022840"/>
    </source>
</evidence>
<evidence type="ECO:0000313" key="8">
    <source>
        <dbReference type="EMBL" id="MDA2803543.1"/>
    </source>
</evidence>
<feature type="domain" description="Protein kinase" evidence="7">
    <location>
        <begin position="26"/>
        <end position="280"/>
    </location>
</feature>
<evidence type="ECO:0000256" key="6">
    <source>
        <dbReference type="SAM" id="MobiDB-lite"/>
    </source>
</evidence>
<dbReference type="Proteomes" id="UP001165685">
    <property type="component" value="Unassembled WGS sequence"/>
</dbReference>
<dbReference type="Pfam" id="PF00069">
    <property type="entry name" value="Pkinase"/>
    <property type="match status" value="1"/>
</dbReference>
<evidence type="ECO:0000259" key="7">
    <source>
        <dbReference type="PROSITE" id="PS50011"/>
    </source>
</evidence>
<dbReference type="InterPro" id="IPR008271">
    <property type="entry name" value="Ser/Thr_kinase_AS"/>
</dbReference>
<dbReference type="InterPro" id="IPR000719">
    <property type="entry name" value="Prot_kinase_dom"/>
</dbReference>
<dbReference type="PROSITE" id="PS50011">
    <property type="entry name" value="PROTEIN_KINASE_DOM"/>
    <property type="match status" value="1"/>
</dbReference>
<evidence type="ECO:0000313" key="9">
    <source>
        <dbReference type="Proteomes" id="UP001165685"/>
    </source>
</evidence>
<accession>A0ABT4TFQ6</accession>
<keyword evidence="3 8" id="KW-0418">Kinase</keyword>
<proteinExistence type="predicted"/>
<dbReference type="EMBL" id="JAQFWP010000004">
    <property type="protein sequence ID" value="MDA2803543.1"/>
    <property type="molecule type" value="Genomic_DNA"/>
</dbReference>
<evidence type="ECO:0000256" key="5">
    <source>
        <dbReference type="PROSITE-ProRule" id="PRU10141"/>
    </source>
</evidence>
<dbReference type="SUPFAM" id="SSF56112">
    <property type="entry name" value="Protein kinase-like (PK-like)"/>
    <property type="match status" value="1"/>
</dbReference>
<dbReference type="PANTHER" id="PTHR43289">
    <property type="entry name" value="MITOGEN-ACTIVATED PROTEIN KINASE KINASE KINASE 20-RELATED"/>
    <property type="match status" value="1"/>
</dbReference>
<protein>
    <submittedName>
        <fullName evidence="8">Serine/threonine-protein kinase</fullName>
    </submittedName>
</protein>
<evidence type="ECO:0000256" key="3">
    <source>
        <dbReference type="ARBA" id="ARBA00022777"/>
    </source>
</evidence>
<dbReference type="GO" id="GO:0016301">
    <property type="term" value="F:kinase activity"/>
    <property type="evidence" value="ECO:0007669"/>
    <property type="project" value="UniProtKB-KW"/>
</dbReference>
<organism evidence="8 9">
    <name type="scientific">Nocardiopsis suaedae</name>
    <dbReference type="NCBI Taxonomy" id="3018444"/>
    <lineage>
        <taxon>Bacteria</taxon>
        <taxon>Bacillati</taxon>
        <taxon>Actinomycetota</taxon>
        <taxon>Actinomycetes</taxon>
        <taxon>Streptosporangiales</taxon>
        <taxon>Nocardiopsidaceae</taxon>
        <taxon>Nocardiopsis</taxon>
    </lineage>
</organism>
<evidence type="ECO:0000256" key="1">
    <source>
        <dbReference type="ARBA" id="ARBA00022679"/>
    </source>
</evidence>
<name>A0ABT4TFQ6_9ACTN</name>
<dbReference type="RefSeq" id="WP_270676036.1">
    <property type="nucleotide sequence ID" value="NZ_JAQFWP010000004.1"/>
</dbReference>
<feature type="region of interest" description="Disordered" evidence="6">
    <location>
        <begin position="348"/>
        <end position="413"/>
    </location>
</feature>
<dbReference type="SMART" id="SM00220">
    <property type="entry name" value="S_TKc"/>
    <property type="match status" value="1"/>
</dbReference>
<keyword evidence="2 5" id="KW-0547">Nucleotide-binding</keyword>
<dbReference type="CDD" id="cd14014">
    <property type="entry name" value="STKc_PknB_like"/>
    <property type="match status" value="1"/>
</dbReference>
<dbReference type="Gene3D" id="1.10.510.10">
    <property type="entry name" value="Transferase(Phosphotransferase) domain 1"/>
    <property type="match status" value="1"/>
</dbReference>
<keyword evidence="4 5" id="KW-0067">ATP-binding</keyword>
<dbReference type="InterPro" id="IPR011009">
    <property type="entry name" value="Kinase-like_dom_sf"/>
</dbReference>
<keyword evidence="9" id="KW-1185">Reference proteome</keyword>
<dbReference type="Gene3D" id="3.30.200.20">
    <property type="entry name" value="Phosphorylase Kinase, domain 1"/>
    <property type="match status" value="1"/>
</dbReference>
<dbReference type="PROSITE" id="PS00108">
    <property type="entry name" value="PROTEIN_KINASE_ST"/>
    <property type="match status" value="1"/>
</dbReference>